<keyword evidence="1" id="KW-0812">Transmembrane</keyword>
<keyword evidence="3" id="KW-1185">Reference proteome</keyword>
<feature type="transmembrane region" description="Helical" evidence="1">
    <location>
        <begin position="46"/>
        <end position="67"/>
    </location>
</feature>
<organism evidence="2 3">
    <name type="scientific">Saonia flava</name>
    <dbReference type="NCBI Taxonomy" id="523696"/>
    <lineage>
        <taxon>Bacteria</taxon>
        <taxon>Pseudomonadati</taxon>
        <taxon>Bacteroidota</taxon>
        <taxon>Flavobacteriia</taxon>
        <taxon>Flavobacteriales</taxon>
        <taxon>Flavobacteriaceae</taxon>
        <taxon>Saonia</taxon>
    </lineage>
</organism>
<keyword evidence="1" id="KW-0472">Membrane</keyword>
<dbReference type="RefSeq" id="WP_167964630.1">
    <property type="nucleotide sequence ID" value="NZ_JAATJJ010000002.1"/>
</dbReference>
<evidence type="ECO:0000256" key="1">
    <source>
        <dbReference type="SAM" id="Phobius"/>
    </source>
</evidence>
<evidence type="ECO:0000313" key="3">
    <source>
        <dbReference type="Proteomes" id="UP000590442"/>
    </source>
</evidence>
<evidence type="ECO:0000313" key="2">
    <source>
        <dbReference type="EMBL" id="NJB72036.1"/>
    </source>
</evidence>
<accession>A0A846QSU0</accession>
<name>A0A846QSU0_9FLAO</name>
<dbReference type="EMBL" id="JAATJJ010000002">
    <property type="protein sequence ID" value="NJB72036.1"/>
    <property type="molecule type" value="Genomic_DNA"/>
</dbReference>
<sequence>MNKENVLLILWIIFGFIFISGIDSILFFITYLIYFVKSELGLSYGIMKYSMPIITLILYVLTTFLVFKKLKLNSSSSGIYLTKFPKRIFIILALIALTLNPITHKLSGLYTEHSTRMENINSSDFLQVYGWMTSGIYFSRWLILIALSILFIKKLNGIENKN</sequence>
<feature type="transmembrane region" description="Helical" evidence="1">
    <location>
        <begin position="88"/>
        <end position="108"/>
    </location>
</feature>
<comment type="caution">
    <text evidence="2">The sequence shown here is derived from an EMBL/GenBank/DDBJ whole genome shotgun (WGS) entry which is preliminary data.</text>
</comment>
<proteinExistence type="predicted"/>
<dbReference type="AlphaFoldDB" id="A0A846QSU0"/>
<feature type="transmembrane region" description="Helical" evidence="1">
    <location>
        <begin position="128"/>
        <end position="152"/>
    </location>
</feature>
<dbReference type="Proteomes" id="UP000590442">
    <property type="component" value="Unassembled WGS sequence"/>
</dbReference>
<feature type="transmembrane region" description="Helical" evidence="1">
    <location>
        <begin position="7"/>
        <end position="34"/>
    </location>
</feature>
<protein>
    <submittedName>
        <fullName evidence="2">Uncharacterized protein</fullName>
    </submittedName>
</protein>
<keyword evidence="1" id="KW-1133">Transmembrane helix</keyword>
<reference evidence="2 3" key="1">
    <citation type="submission" date="2020-03" db="EMBL/GenBank/DDBJ databases">
        <title>Genomic Encyclopedia of Type Strains, Phase IV (KMG-IV): sequencing the most valuable type-strain genomes for metagenomic binning, comparative biology and taxonomic classification.</title>
        <authorList>
            <person name="Goeker M."/>
        </authorList>
    </citation>
    <scope>NUCLEOTIDE SEQUENCE [LARGE SCALE GENOMIC DNA]</scope>
    <source>
        <strain evidence="2 3">DSM 29762</strain>
    </source>
</reference>
<gene>
    <name evidence="2" type="ORF">GGR42_002527</name>
</gene>